<feature type="compositionally biased region" description="Polar residues" evidence="6">
    <location>
        <begin position="142"/>
        <end position="153"/>
    </location>
</feature>
<dbReference type="InterPro" id="IPR021858">
    <property type="entry name" value="Fun_TF"/>
</dbReference>
<dbReference type="GO" id="GO:0003700">
    <property type="term" value="F:DNA-binding transcription factor activity"/>
    <property type="evidence" value="ECO:0000318"/>
    <property type="project" value="GO_Central"/>
</dbReference>
<keyword evidence="4" id="KW-0804">Transcription</keyword>
<dbReference type="InParanoid" id="Q5B0K6"/>
<gene>
    <name evidence="8" type="ORF">ANIA_05924</name>
</gene>
<dbReference type="PROSITE" id="PS00463">
    <property type="entry name" value="ZN2_CY6_FUNGAL_1"/>
    <property type="match status" value="1"/>
</dbReference>
<keyword evidence="5" id="KW-0539">Nucleus</keyword>
<dbReference type="Pfam" id="PF00172">
    <property type="entry name" value="Zn_clus"/>
    <property type="match status" value="1"/>
</dbReference>
<protein>
    <submittedName>
        <fullName evidence="8">Zn(II)2Cys6 transcription factor (Eurofung)</fullName>
    </submittedName>
</protein>
<dbReference type="PANTHER" id="PTHR37534">
    <property type="entry name" value="TRANSCRIPTIONAL ACTIVATOR PROTEIN UGA3"/>
    <property type="match status" value="1"/>
</dbReference>
<evidence type="ECO:0000256" key="6">
    <source>
        <dbReference type="SAM" id="MobiDB-lite"/>
    </source>
</evidence>
<proteinExistence type="predicted"/>
<feature type="region of interest" description="Disordered" evidence="6">
    <location>
        <begin position="117"/>
        <end position="248"/>
    </location>
</feature>
<dbReference type="GeneID" id="2871176"/>
<dbReference type="GO" id="GO:0008270">
    <property type="term" value="F:zinc ion binding"/>
    <property type="evidence" value="ECO:0007669"/>
    <property type="project" value="InterPro"/>
</dbReference>
<feature type="region of interest" description="Disordered" evidence="6">
    <location>
        <begin position="1"/>
        <end position="21"/>
    </location>
</feature>
<keyword evidence="9" id="KW-1185">Reference proteome</keyword>
<feature type="compositionally biased region" description="Polar residues" evidence="6">
    <location>
        <begin position="1"/>
        <end position="14"/>
    </location>
</feature>
<sequence>MAHSFNLPQTSMTGYIQEPPPPLSAYSILGQNQYPESVALWHSPSAQQPQQSQSQSQIPAVPLTPATSRTPSLLQPLPDQKKHKRTRSGCFTCRSRRIKCDETRPVCERCRKGNRECVYPSSTTGPASKPAPRSVAKAKASRPQSRGSDSSGPVSVDAEEARNFDLTPIADEEDEGSPGSSTQQSPKTTETTAPVASKPPLAKKKSAQSLSRRKVVKQQTVTATESLPGRREDSSSPSTEASSRFGSLSTRSDSIGIHFVDNAGDPSTGHLPEDLRFYISYHRDSINYRHYFMHPRSTKFVNQTIIEYALQYEPLLYAVVGFSAYHHCVQTGGGKLYSFLKYYNRALTLLRRSLGSGEPYTEATLATVLVLTTFEEFIGDWVNLVDHHQAAHVLIRELLSPESACSDDVHRHIFEWYARFDIVAGIVSGNEMVLGRDWYIAREEYDTKEAARNPDDIEKQMILLSSISRRFGLELASLYAKLSRGMIEFSDFLTENDKLGQSLEQIKDILSRFATQYVVETFPDQKPLTKDDLVNPYEPGRLHYGPLWEANFYWIDYYSMKAMFKFQFLMATQQGSMNELLALSYEQVRLIETIERWPDKEKGYMFAFKNSATMASMFLPRDDRHLNWSRGIFALMERNGYVIAPKYRAVLAALWQLPEIHHWWLPDGRDYPSIIREVREMTEERTTNPRDNFRESVRDMKAVFGKLNLDETESEASPASVSTDVPQSTGSNQ</sequence>
<dbReference type="KEGG" id="ani:ANIA_05924"/>
<dbReference type="GO" id="GO:0000981">
    <property type="term" value="F:DNA-binding transcription factor activity, RNA polymerase II-specific"/>
    <property type="evidence" value="ECO:0007669"/>
    <property type="project" value="InterPro"/>
</dbReference>
<dbReference type="InterPro" id="IPR001138">
    <property type="entry name" value="Zn2Cys6_DnaBD"/>
</dbReference>
<keyword evidence="3" id="KW-0238">DNA-binding</keyword>
<name>Q5B0K6_EMENI</name>
<feature type="compositionally biased region" description="Polar residues" evidence="6">
    <location>
        <begin position="715"/>
        <end position="733"/>
    </location>
</feature>
<dbReference type="OMA" id="HWWLPND"/>
<dbReference type="SMART" id="SM00066">
    <property type="entry name" value="GAL4"/>
    <property type="match status" value="1"/>
</dbReference>
<dbReference type="AlphaFoldDB" id="Q5B0K6"/>
<accession>Q5B0K6</accession>
<dbReference type="HOGENOM" id="CLU_012945_0_0_1"/>
<dbReference type="Pfam" id="PF11951">
    <property type="entry name" value="Fungal_trans_2"/>
    <property type="match status" value="1"/>
</dbReference>
<feature type="domain" description="Zn(2)-C6 fungal-type" evidence="7">
    <location>
        <begin position="89"/>
        <end position="119"/>
    </location>
</feature>
<dbReference type="STRING" id="227321.Q5B0K6"/>
<feature type="region of interest" description="Disordered" evidence="6">
    <location>
        <begin position="40"/>
        <end position="88"/>
    </location>
</feature>
<dbReference type="SUPFAM" id="SSF57701">
    <property type="entry name" value="Zn2/Cys6 DNA-binding domain"/>
    <property type="match status" value="1"/>
</dbReference>
<dbReference type="OrthoDB" id="5278208at2759"/>
<comment type="subcellular location">
    <subcellularLocation>
        <location evidence="1">Nucleus</location>
    </subcellularLocation>
</comment>
<dbReference type="GO" id="GO:0045944">
    <property type="term" value="P:positive regulation of transcription by RNA polymerase II"/>
    <property type="evidence" value="ECO:0000318"/>
    <property type="project" value="GO_Central"/>
</dbReference>
<dbReference type="GO" id="GO:0005634">
    <property type="term" value="C:nucleus"/>
    <property type="evidence" value="ECO:0000318"/>
    <property type="project" value="GO_Central"/>
</dbReference>
<organism evidence="8 9">
    <name type="scientific">Emericella nidulans (strain FGSC A4 / ATCC 38163 / CBS 112.46 / NRRL 194 / M139)</name>
    <name type="common">Aspergillus nidulans</name>
    <dbReference type="NCBI Taxonomy" id="227321"/>
    <lineage>
        <taxon>Eukaryota</taxon>
        <taxon>Fungi</taxon>
        <taxon>Dikarya</taxon>
        <taxon>Ascomycota</taxon>
        <taxon>Pezizomycotina</taxon>
        <taxon>Eurotiomycetes</taxon>
        <taxon>Eurotiomycetidae</taxon>
        <taxon>Eurotiales</taxon>
        <taxon>Aspergillaceae</taxon>
        <taxon>Aspergillus</taxon>
        <taxon>Aspergillus subgen. Nidulantes</taxon>
    </lineage>
</organism>
<evidence type="ECO:0000256" key="2">
    <source>
        <dbReference type="ARBA" id="ARBA00023015"/>
    </source>
</evidence>
<dbReference type="GO" id="GO:0000976">
    <property type="term" value="F:transcription cis-regulatory region binding"/>
    <property type="evidence" value="ECO:0000318"/>
    <property type="project" value="GO_Central"/>
</dbReference>
<dbReference type="InterPro" id="IPR036864">
    <property type="entry name" value="Zn2-C6_fun-type_DNA-bd_sf"/>
</dbReference>
<feature type="region of interest" description="Disordered" evidence="6">
    <location>
        <begin position="709"/>
        <end position="733"/>
    </location>
</feature>
<dbReference type="RefSeq" id="XP_663528.1">
    <property type="nucleotide sequence ID" value="XM_658436.1"/>
</dbReference>
<dbReference type="EMBL" id="BN001301">
    <property type="protein sequence ID" value="CBF70557.1"/>
    <property type="molecule type" value="Genomic_DNA"/>
</dbReference>
<evidence type="ECO:0000256" key="5">
    <source>
        <dbReference type="ARBA" id="ARBA00023242"/>
    </source>
</evidence>
<dbReference type="Proteomes" id="UP000000560">
    <property type="component" value="Chromosome I"/>
</dbReference>
<feature type="compositionally biased region" description="Low complexity" evidence="6">
    <location>
        <begin position="43"/>
        <end position="57"/>
    </location>
</feature>
<dbReference type="VEuPathDB" id="FungiDB:AN5924"/>
<accession>C8V3J8</accession>
<reference evidence="9" key="1">
    <citation type="journal article" date="2005" name="Nature">
        <title>Sequencing of Aspergillus nidulans and comparative analysis with A. fumigatus and A. oryzae.</title>
        <authorList>
            <person name="Galagan J.E."/>
            <person name="Calvo S.E."/>
            <person name="Cuomo C."/>
            <person name="Ma L.J."/>
            <person name="Wortman J.R."/>
            <person name="Batzoglou S."/>
            <person name="Lee S.I."/>
            <person name="Basturkmen M."/>
            <person name="Spevak C.C."/>
            <person name="Clutterbuck J."/>
            <person name="Kapitonov V."/>
            <person name="Jurka J."/>
            <person name="Scazzocchio C."/>
            <person name="Farman M."/>
            <person name="Butler J."/>
            <person name="Purcell S."/>
            <person name="Harris S."/>
            <person name="Braus G.H."/>
            <person name="Draht O."/>
            <person name="Busch S."/>
            <person name="D'Enfert C."/>
            <person name="Bouchier C."/>
            <person name="Goldman G.H."/>
            <person name="Bell-Pedersen D."/>
            <person name="Griffiths-Jones S."/>
            <person name="Doonan J.H."/>
            <person name="Yu J."/>
            <person name="Vienken K."/>
            <person name="Pain A."/>
            <person name="Freitag M."/>
            <person name="Selker E.U."/>
            <person name="Archer D.B."/>
            <person name="Penalva M.A."/>
            <person name="Oakley B.R."/>
            <person name="Momany M."/>
            <person name="Tanaka T."/>
            <person name="Kumagai T."/>
            <person name="Asai K."/>
            <person name="Machida M."/>
            <person name="Nierman W.C."/>
            <person name="Denning D.W."/>
            <person name="Caddick M."/>
            <person name="Hynes M."/>
            <person name="Paoletti M."/>
            <person name="Fischer R."/>
            <person name="Miller B."/>
            <person name="Dyer P."/>
            <person name="Sachs M.S."/>
            <person name="Osmani S.A."/>
            <person name="Birren B.W."/>
        </authorList>
    </citation>
    <scope>NUCLEOTIDE SEQUENCE [LARGE SCALE GENOMIC DNA]</scope>
    <source>
        <strain evidence="9">FGSC A4 / ATCC 38163 / CBS 112.46 / NRRL 194 / M139</strain>
    </source>
</reference>
<dbReference type="eggNOG" id="ENOG502QW5G">
    <property type="taxonomic scope" value="Eukaryota"/>
</dbReference>
<dbReference type="CDD" id="cd00067">
    <property type="entry name" value="GAL4"/>
    <property type="match status" value="1"/>
</dbReference>
<feature type="compositionally biased region" description="Basic residues" evidence="6">
    <location>
        <begin position="201"/>
        <end position="216"/>
    </location>
</feature>
<dbReference type="PANTHER" id="PTHR37534:SF10">
    <property type="entry name" value="ZN(II)2CYS6 TRANSCRIPTION FACTOR (EUROFUNG)"/>
    <property type="match status" value="1"/>
</dbReference>
<evidence type="ECO:0000259" key="7">
    <source>
        <dbReference type="PROSITE" id="PS50048"/>
    </source>
</evidence>
<reference evidence="9" key="2">
    <citation type="journal article" date="2009" name="Fungal Genet. Biol.">
        <title>The 2008 update of the Aspergillus nidulans genome annotation: a community effort.</title>
        <authorList>
            <person name="Wortman J.R."/>
            <person name="Gilsenan J.M."/>
            <person name="Joardar V."/>
            <person name="Deegan J."/>
            <person name="Clutterbuck J."/>
            <person name="Andersen M.R."/>
            <person name="Archer D."/>
            <person name="Bencina M."/>
            <person name="Braus G."/>
            <person name="Coutinho P."/>
            <person name="von Dohren H."/>
            <person name="Doonan J."/>
            <person name="Driessen A.J."/>
            <person name="Durek P."/>
            <person name="Espeso E."/>
            <person name="Fekete E."/>
            <person name="Flipphi M."/>
            <person name="Estrada C.G."/>
            <person name="Geysens S."/>
            <person name="Goldman G."/>
            <person name="de Groot P.W."/>
            <person name="Hansen K."/>
            <person name="Harris S.D."/>
            <person name="Heinekamp T."/>
            <person name="Helmstaedt K."/>
            <person name="Henrissat B."/>
            <person name="Hofmann G."/>
            <person name="Homan T."/>
            <person name="Horio T."/>
            <person name="Horiuchi H."/>
            <person name="James S."/>
            <person name="Jones M."/>
            <person name="Karaffa L."/>
            <person name="Karanyi Z."/>
            <person name="Kato M."/>
            <person name="Keller N."/>
            <person name="Kelly D.E."/>
            <person name="Kiel J.A."/>
            <person name="Kim J.M."/>
            <person name="van der Klei I.J."/>
            <person name="Klis F.M."/>
            <person name="Kovalchuk A."/>
            <person name="Krasevec N."/>
            <person name="Kubicek C.P."/>
            <person name="Liu B."/>
            <person name="Maccabe A."/>
            <person name="Meyer V."/>
            <person name="Mirabito P."/>
            <person name="Miskei M."/>
            <person name="Mos M."/>
            <person name="Mullins J."/>
            <person name="Nelson D.R."/>
            <person name="Nielsen J."/>
            <person name="Oakley B.R."/>
            <person name="Osmani S.A."/>
            <person name="Pakula T."/>
            <person name="Paszewski A."/>
            <person name="Paulsen I."/>
            <person name="Pilsyk S."/>
            <person name="Pocsi I."/>
            <person name="Punt P.J."/>
            <person name="Ram A.F."/>
            <person name="Ren Q."/>
            <person name="Robellet X."/>
            <person name="Robson G."/>
            <person name="Seiboth B."/>
            <person name="van Solingen P."/>
            <person name="Specht T."/>
            <person name="Sun J."/>
            <person name="Taheri-Talesh N."/>
            <person name="Takeshita N."/>
            <person name="Ussery D."/>
            <person name="vanKuyk P.A."/>
            <person name="Visser H."/>
            <person name="van de Vondervoort P.J."/>
            <person name="de Vries R.P."/>
            <person name="Walton J."/>
            <person name="Xiang X."/>
            <person name="Xiong Y."/>
            <person name="Zeng A.P."/>
            <person name="Brandt B.W."/>
            <person name="Cornell M.J."/>
            <person name="van den Hondel C.A."/>
            <person name="Visser J."/>
            <person name="Oliver S.G."/>
            <person name="Turner G."/>
        </authorList>
    </citation>
    <scope>GENOME REANNOTATION</scope>
    <source>
        <strain evidence="9">FGSC A4 / ATCC 38163 / CBS 112.46 / NRRL 194 / M139</strain>
    </source>
</reference>
<evidence type="ECO:0000313" key="8">
    <source>
        <dbReference type="EMBL" id="CBF70557.1"/>
    </source>
</evidence>
<keyword evidence="2" id="KW-0805">Transcription regulation</keyword>
<evidence type="ECO:0000256" key="3">
    <source>
        <dbReference type="ARBA" id="ARBA00023125"/>
    </source>
</evidence>
<evidence type="ECO:0000256" key="1">
    <source>
        <dbReference type="ARBA" id="ARBA00004123"/>
    </source>
</evidence>
<evidence type="ECO:0000313" key="9">
    <source>
        <dbReference type="Proteomes" id="UP000000560"/>
    </source>
</evidence>
<evidence type="ECO:0000256" key="4">
    <source>
        <dbReference type="ARBA" id="ARBA00023163"/>
    </source>
</evidence>
<dbReference type="Gene3D" id="4.10.240.10">
    <property type="entry name" value="Zn(2)-C6 fungal-type DNA-binding domain"/>
    <property type="match status" value="1"/>
</dbReference>
<feature type="compositionally biased region" description="Polar residues" evidence="6">
    <location>
        <begin position="178"/>
        <end position="192"/>
    </location>
</feature>
<dbReference type="PROSITE" id="PS50048">
    <property type="entry name" value="ZN2_CY6_FUNGAL_2"/>
    <property type="match status" value="1"/>
</dbReference>